<dbReference type="SUPFAM" id="SSF109854">
    <property type="entry name" value="DinB/YfiT-like putative metalloenzymes"/>
    <property type="match status" value="1"/>
</dbReference>
<reference evidence="1 2" key="1">
    <citation type="submission" date="2019-02" db="EMBL/GenBank/DDBJ databases">
        <title>Genomic Encyclopedia of Type Strains, Phase IV (KMG-IV): sequencing the most valuable type-strain genomes for metagenomic binning, comparative biology and taxonomic classification.</title>
        <authorList>
            <person name="Goeker M."/>
        </authorList>
    </citation>
    <scope>NUCLEOTIDE SEQUENCE [LARGE SCALE GENOMIC DNA]</scope>
    <source>
        <strain evidence="1 2">DSM 101727</strain>
    </source>
</reference>
<accession>A0A4Q7KI19</accession>
<dbReference type="Pfam" id="PF04978">
    <property type="entry name" value="MST"/>
    <property type="match status" value="1"/>
</dbReference>
<evidence type="ECO:0000313" key="1">
    <source>
        <dbReference type="EMBL" id="RZS34809.1"/>
    </source>
</evidence>
<gene>
    <name evidence="1" type="ORF">EV193_108158</name>
</gene>
<proteinExistence type="predicted"/>
<dbReference type="InterPro" id="IPR034660">
    <property type="entry name" value="DinB/YfiT-like"/>
</dbReference>
<dbReference type="Gene3D" id="1.20.120.450">
    <property type="entry name" value="dinb family like domain"/>
    <property type="match status" value="1"/>
</dbReference>
<protein>
    <submittedName>
        <fullName evidence="1">Uncharacterized protein DUF664</fullName>
    </submittedName>
</protein>
<dbReference type="OrthoDB" id="4548523at2"/>
<dbReference type="AlphaFoldDB" id="A0A4Q7KI19"/>
<name>A0A4Q7KI19_9PSEU</name>
<dbReference type="InterPro" id="IPR007061">
    <property type="entry name" value="MST-like"/>
</dbReference>
<comment type="caution">
    <text evidence="1">The sequence shown here is derived from an EMBL/GenBank/DDBJ whole genome shotgun (WGS) entry which is preliminary data.</text>
</comment>
<organism evidence="1 2">
    <name type="scientific">Herbihabitans rhizosphaerae</name>
    <dbReference type="NCBI Taxonomy" id="1872711"/>
    <lineage>
        <taxon>Bacteria</taxon>
        <taxon>Bacillati</taxon>
        <taxon>Actinomycetota</taxon>
        <taxon>Actinomycetes</taxon>
        <taxon>Pseudonocardiales</taxon>
        <taxon>Pseudonocardiaceae</taxon>
        <taxon>Herbihabitans</taxon>
    </lineage>
</organism>
<keyword evidence="2" id="KW-1185">Reference proteome</keyword>
<dbReference type="RefSeq" id="WP_130346251.1">
    <property type="nucleotide sequence ID" value="NZ_SGWQ01000008.1"/>
</dbReference>
<evidence type="ECO:0000313" key="2">
    <source>
        <dbReference type="Proteomes" id="UP000294257"/>
    </source>
</evidence>
<sequence length="167" mass="19061">MTTPNRPDPPMTGDIREQLTGFLDYQRATVVWKASGLTDEQARKQLVTSELTTVSGLLAHLAYNEQYWFAILFDGAPDPWKDAFETDIDAEFRYGVRTPVEQLIAEYERECERSRAVAAKFDLDHEVPRGKERVNLGWVIAHMIEETARHVGHLDLLREMLDGVTGE</sequence>
<dbReference type="Proteomes" id="UP000294257">
    <property type="component" value="Unassembled WGS sequence"/>
</dbReference>
<dbReference type="EMBL" id="SGWQ01000008">
    <property type="protein sequence ID" value="RZS34809.1"/>
    <property type="molecule type" value="Genomic_DNA"/>
</dbReference>